<sequence length="100" mass="10740">MSQARSPGQRVERRGRPLRTAGSENGAGDGSSRRRRLLRSDVAFTPPATPMARHPADATRLAQHLILLPRGAPVYGCGEEARRNKRGEVGGGGEQKVGEK</sequence>
<feature type="compositionally biased region" description="Gly residues" evidence="1">
    <location>
        <begin position="89"/>
        <end position="100"/>
    </location>
</feature>
<proteinExistence type="predicted"/>
<evidence type="ECO:0000313" key="2">
    <source>
        <dbReference type="EMBL" id="BAD27821.1"/>
    </source>
</evidence>
<protein>
    <submittedName>
        <fullName evidence="2">Uncharacterized protein</fullName>
    </submittedName>
</protein>
<dbReference type="EMBL" id="AP004160">
    <property type="protein sequence ID" value="BAD27821.1"/>
    <property type="molecule type" value="Genomic_DNA"/>
</dbReference>
<feature type="region of interest" description="Disordered" evidence="1">
    <location>
        <begin position="1"/>
        <end position="55"/>
    </location>
</feature>
<reference evidence="3" key="1">
    <citation type="journal article" date="2005" name="Nature">
        <title>The map-based sequence of the rice genome.</title>
        <authorList>
            <consortium name="International rice genome sequencing project (IRGSP)"/>
            <person name="Matsumoto T."/>
            <person name="Wu J."/>
            <person name="Kanamori H."/>
            <person name="Katayose Y."/>
            <person name="Fujisawa M."/>
            <person name="Namiki N."/>
            <person name="Mizuno H."/>
            <person name="Yamamoto K."/>
            <person name="Antonio B.A."/>
            <person name="Baba T."/>
            <person name="Sakata K."/>
            <person name="Nagamura Y."/>
            <person name="Aoki H."/>
            <person name="Arikawa K."/>
            <person name="Arita K."/>
            <person name="Bito T."/>
            <person name="Chiden Y."/>
            <person name="Fujitsuka N."/>
            <person name="Fukunaka R."/>
            <person name="Hamada M."/>
            <person name="Harada C."/>
            <person name="Hayashi A."/>
            <person name="Hijishita S."/>
            <person name="Honda M."/>
            <person name="Hosokawa S."/>
            <person name="Ichikawa Y."/>
            <person name="Idonuma A."/>
            <person name="Iijima M."/>
            <person name="Ikeda M."/>
            <person name="Ikeno M."/>
            <person name="Ito K."/>
            <person name="Ito S."/>
            <person name="Ito T."/>
            <person name="Ito Y."/>
            <person name="Ito Y."/>
            <person name="Iwabuchi A."/>
            <person name="Kamiya K."/>
            <person name="Karasawa W."/>
            <person name="Kurita K."/>
            <person name="Katagiri S."/>
            <person name="Kikuta A."/>
            <person name="Kobayashi H."/>
            <person name="Kobayashi N."/>
            <person name="Machita K."/>
            <person name="Maehara T."/>
            <person name="Masukawa M."/>
            <person name="Mizubayashi T."/>
            <person name="Mukai Y."/>
            <person name="Nagasaki H."/>
            <person name="Nagata Y."/>
            <person name="Naito S."/>
            <person name="Nakashima M."/>
            <person name="Nakama Y."/>
            <person name="Nakamichi Y."/>
            <person name="Nakamura M."/>
            <person name="Meguro A."/>
            <person name="Negishi M."/>
            <person name="Ohta I."/>
            <person name="Ohta T."/>
            <person name="Okamoto M."/>
            <person name="Ono N."/>
            <person name="Saji S."/>
            <person name="Sakaguchi M."/>
            <person name="Sakai K."/>
            <person name="Shibata M."/>
            <person name="Shimokawa T."/>
            <person name="Song J."/>
            <person name="Takazaki Y."/>
            <person name="Terasawa K."/>
            <person name="Tsugane M."/>
            <person name="Tsuji K."/>
            <person name="Ueda S."/>
            <person name="Waki K."/>
            <person name="Yamagata H."/>
            <person name="Yamamoto M."/>
            <person name="Yamamoto S."/>
            <person name="Yamane H."/>
            <person name="Yoshiki S."/>
            <person name="Yoshihara R."/>
            <person name="Yukawa K."/>
            <person name="Zhong H."/>
            <person name="Yano M."/>
            <person name="Yuan Q."/>
            <person name="Ouyang S."/>
            <person name="Liu J."/>
            <person name="Jones K.M."/>
            <person name="Gansberger K."/>
            <person name="Moffat K."/>
            <person name="Hill J."/>
            <person name="Bera J."/>
            <person name="Fadrosh D."/>
            <person name="Jin S."/>
            <person name="Johri S."/>
            <person name="Kim M."/>
            <person name="Overton L."/>
            <person name="Reardon M."/>
            <person name="Tsitrin T."/>
            <person name="Vuong H."/>
            <person name="Weaver B."/>
            <person name="Ciecko A."/>
            <person name="Tallon L."/>
            <person name="Jackson J."/>
            <person name="Pai G."/>
            <person name="Aken S.V."/>
            <person name="Utterback T."/>
            <person name="Reidmuller S."/>
            <person name="Feldblyum T."/>
            <person name="Hsiao J."/>
            <person name="Zismann V."/>
            <person name="Iobst S."/>
            <person name="de Vazeille A.R."/>
            <person name="Buell C.R."/>
            <person name="Ying K."/>
            <person name="Li Y."/>
            <person name="Lu T."/>
            <person name="Huang Y."/>
            <person name="Zhao Q."/>
            <person name="Feng Q."/>
            <person name="Zhang L."/>
            <person name="Zhu J."/>
            <person name="Weng Q."/>
            <person name="Mu J."/>
            <person name="Lu Y."/>
            <person name="Fan D."/>
            <person name="Liu Y."/>
            <person name="Guan J."/>
            <person name="Zhang Y."/>
            <person name="Yu S."/>
            <person name="Liu X."/>
            <person name="Zhang Y."/>
            <person name="Hong G."/>
            <person name="Han B."/>
            <person name="Choisne N."/>
            <person name="Demange N."/>
            <person name="Orjeda G."/>
            <person name="Samain S."/>
            <person name="Cattolico L."/>
            <person name="Pelletier E."/>
            <person name="Couloux A."/>
            <person name="Segurens B."/>
            <person name="Wincker P."/>
            <person name="D'Hont A."/>
            <person name="Scarpelli C."/>
            <person name="Weissenbach J."/>
            <person name="Salanoubat M."/>
            <person name="Quetier F."/>
            <person name="Yu Y."/>
            <person name="Kim H.R."/>
            <person name="Rambo T."/>
            <person name="Currie J."/>
            <person name="Collura K."/>
            <person name="Luo M."/>
            <person name="Yang T."/>
            <person name="Ammiraju J.S.S."/>
            <person name="Engler F."/>
            <person name="Soderlund C."/>
            <person name="Wing R.A."/>
            <person name="Palmer L.E."/>
            <person name="de la Bastide M."/>
            <person name="Spiegel L."/>
            <person name="Nascimento L."/>
            <person name="Zutavern T."/>
            <person name="O'Shaughnessy A."/>
            <person name="Dike S."/>
            <person name="Dedhia N."/>
            <person name="Preston R."/>
            <person name="Balija V."/>
            <person name="McCombie W.R."/>
            <person name="Chow T."/>
            <person name="Chen H."/>
            <person name="Chung M."/>
            <person name="Chen C."/>
            <person name="Shaw J."/>
            <person name="Wu H."/>
            <person name="Hsiao K."/>
            <person name="Chao Y."/>
            <person name="Chu M."/>
            <person name="Cheng C."/>
            <person name="Hour A."/>
            <person name="Lee P."/>
            <person name="Lin S."/>
            <person name="Lin Y."/>
            <person name="Liou J."/>
            <person name="Liu S."/>
            <person name="Hsing Y."/>
            <person name="Raghuvanshi S."/>
            <person name="Mohanty A."/>
            <person name="Bharti A.K."/>
            <person name="Gaur A."/>
            <person name="Gupta V."/>
            <person name="Kumar D."/>
            <person name="Ravi V."/>
            <person name="Vij S."/>
            <person name="Kapur A."/>
            <person name="Khurana P."/>
            <person name="Khurana P."/>
            <person name="Khurana J.P."/>
            <person name="Tyagi A.K."/>
            <person name="Gaikwad K."/>
            <person name="Singh A."/>
            <person name="Dalal V."/>
            <person name="Srivastava S."/>
            <person name="Dixit A."/>
            <person name="Pal A.K."/>
            <person name="Ghazi I.A."/>
            <person name="Yadav M."/>
            <person name="Pandit A."/>
            <person name="Bhargava A."/>
            <person name="Sureshbabu K."/>
            <person name="Batra K."/>
            <person name="Sharma T.R."/>
            <person name="Mohapatra T."/>
            <person name="Singh N.K."/>
            <person name="Messing J."/>
            <person name="Nelson A.B."/>
            <person name="Fuks G."/>
            <person name="Kavchok S."/>
            <person name="Keizer G."/>
            <person name="Linton E."/>
            <person name="Llaca V."/>
            <person name="Song R."/>
            <person name="Tanyolac B."/>
            <person name="Young S."/>
            <person name="Ho-Il K."/>
            <person name="Hahn J.H."/>
            <person name="Sangsakoo G."/>
            <person name="Vanavichit A."/>
            <person name="de Mattos Luiz.A.T."/>
            <person name="Zimmer P.D."/>
            <person name="Malone G."/>
            <person name="Dellagostin O."/>
            <person name="de Oliveira A.C."/>
            <person name="Bevan M."/>
            <person name="Bancroft I."/>
            <person name="Minx P."/>
            <person name="Cordum H."/>
            <person name="Wilson R."/>
            <person name="Cheng Z."/>
            <person name="Jin W."/>
            <person name="Jiang J."/>
            <person name="Leong S.A."/>
            <person name="Iwama H."/>
            <person name="Gojobori T."/>
            <person name="Itoh T."/>
            <person name="Niimura Y."/>
            <person name="Fujii Y."/>
            <person name="Habara T."/>
            <person name="Sakai H."/>
            <person name="Sato Y."/>
            <person name="Wilson G."/>
            <person name="Kumar K."/>
            <person name="McCouch S."/>
            <person name="Juretic N."/>
            <person name="Hoen D."/>
            <person name="Wright S."/>
            <person name="Bruskiewich R."/>
            <person name="Bureau T."/>
            <person name="Miyao A."/>
            <person name="Hirochika H."/>
            <person name="Nishikawa T."/>
            <person name="Kadowaki K."/>
            <person name="Sugiura M."/>
            <person name="Burr B."/>
            <person name="Sasaki T."/>
        </authorList>
    </citation>
    <scope>NUCLEOTIDE SEQUENCE [LARGE SCALE GENOMIC DNA]</scope>
    <source>
        <strain evidence="3">cv. Nipponbare</strain>
    </source>
</reference>
<accession>Q6EU48</accession>
<gene>
    <name evidence="2" type="primary">OJ1197_E09.10</name>
</gene>
<evidence type="ECO:0000256" key="1">
    <source>
        <dbReference type="SAM" id="MobiDB-lite"/>
    </source>
</evidence>
<name>Q6EU48_ORYSJ</name>
<feature type="region of interest" description="Disordered" evidence="1">
    <location>
        <begin position="72"/>
        <end position="100"/>
    </location>
</feature>
<feature type="compositionally biased region" description="Basic and acidic residues" evidence="1">
    <location>
        <begin position="79"/>
        <end position="88"/>
    </location>
</feature>
<dbReference type="AlphaFoldDB" id="Q6EU48"/>
<reference evidence="3" key="2">
    <citation type="journal article" date="2008" name="Nucleic Acids Res.">
        <title>The rice annotation project database (RAP-DB): 2008 update.</title>
        <authorList>
            <consortium name="The rice annotation project (RAP)"/>
        </authorList>
    </citation>
    <scope>GENOME REANNOTATION</scope>
    <source>
        <strain evidence="3">cv. Nipponbare</strain>
    </source>
</reference>
<organism evidence="2 3">
    <name type="scientific">Oryza sativa subsp. japonica</name>
    <name type="common">Rice</name>
    <dbReference type="NCBI Taxonomy" id="39947"/>
    <lineage>
        <taxon>Eukaryota</taxon>
        <taxon>Viridiplantae</taxon>
        <taxon>Streptophyta</taxon>
        <taxon>Embryophyta</taxon>
        <taxon>Tracheophyta</taxon>
        <taxon>Spermatophyta</taxon>
        <taxon>Magnoliopsida</taxon>
        <taxon>Liliopsida</taxon>
        <taxon>Poales</taxon>
        <taxon>Poaceae</taxon>
        <taxon>BOP clade</taxon>
        <taxon>Oryzoideae</taxon>
        <taxon>Oryzeae</taxon>
        <taxon>Oryzinae</taxon>
        <taxon>Oryza</taxon>
        <taxon>Oryza sativa</taxon>
    </lineage>
</organism>
<evidence type="ECO:0000313" key="3">
    <source>
        <dbReference type="Proteomes" id="UP000000763"/>
    </source>
</evidence>
<dbReference type="Proteomes" id="UP000000763">
    <property type="component" value="Chromosome 2"/>
</dbReference>